<feature type="transmembrane region" description="Helical" evidence="2">
    <location>
        <begin position="529"/>
        <end position="550"/>
    </location>
</feature>
<reference evidence="3 4" key="1">
    <citation type="submission" date="2024-01" db="EMBL/GenBank/DDBJ databases">
        <title>Complete genome of Cladobotryum mycophilum ATHUM6906.</title>
        <authorList>
            <person name="Christinaki A.C."/>
            <person name="Myridakis A.I."/>
            <person name="Kouvelis V.N."/>
        </authorList>
    </citation>
    <scope>NUCLEOTIDE SEQUENCE [LARGE SCALE GENOMIC DNA]</scope>
    <source>
        <strain evidence="3 4">ATHUM6906</strain>
    </source>
</reference>
<proteinExistence type="predicted"/>
<evidence type="ECO:0000313" key="4">
    <source>
        <dbReference type="Proteomes" id="UP001338125"/>
    </source>
</evidence>
<evidence type="ECO:0000313" key="3">
    <source>
        <dbReference type="EMBL" id="KAK5994279.1"/>
    </source>
</evidence>
<feature type="transmembrane region" description="Helical" evidence="2">
    <location>
        <begin position="452"/>
        <end position="472"/>
    </location>
</feature>
<protein>
    <recommendedName>
        <fullName evidence="5">DUF4105 domain-containing protein</fullName>
    </recommendedName>
</protein>
<feature type="transmembrane region" description="Helical" evidence="2">
    <location>
        <begin position="493"/>
        <end position="517"/>
    </location>
</feature>
<accession>A0ABR0SQF1</accession>
<keyword evidence="4" id="KW-1185">Reference proteome</keyword>
<gene>
    <name evidence="3" type="ORF">PT974_04751</name>
</gene>
<evidence type="ECO:0000256" key="2">
    <source>
        <dbReference type="SAM" id="Phobius"/>
    </source>
</evidence>
<comment type="caution">
    <text evidence="3">The sequence shown here is derived from an EMBL/GenBank/DDBJ whole genome shotgun (WGS) entry which is preliminary data.</text>
</comment>
<keyword evidence="2" id="KW-0812">Transmembrane</keyword>
<dbReference type="EMBL" id="JAVFKD010000010">
    <property type="protein sequence ID" value="KAK5994279.1"/>
    <property type="molecule type" value="Genomic_DNA"/>
</dbReference>
<feature type="region of interest" description="Disordered" evidence="1">
    <location>
        <begin position="253"/>
        <end position="278"/>
    </location>
</feature>
<organism evidence="3 4">
    <name type="scientific">Cladobotryum mycophilum</name>
    <dbReference type="NCBI Taxonomy" id="491253"/>
    <lineage>
        <taxon>Eukaryota</taxon>
        <taxon>Fungi</taxon>
        <taxon>Dikarya</taxon>
        <taxon>Ascomycota</taxon>
        <taxon>Pezizomycotina</taxon>
        <taxon>Sordariomycetes</taxon>
        <taxon>Hypocreomycetidae</taxon>
        <taxon>Hypocreales</taxon>
        <taxon>Hypocreaceae</taxon>
        <taxon>Cladobotryum</taxon>
    </lineage>
</organism>
<keyword evidence="2" id="KW-0472">Membrane</keyword>
<sequence>MTTSETQQDGETRERKRDKFEEFLQKNLTKGELALKHAVGLGRQPNIIPLEDPILDGPSRPVEVGWHPVGGLAGKWFAESTGLGKLITEKINKYPDPTQHWAVLVGEYAHQLWMDENFHVIYTNQKINREEWRTFKVGETRFNDEATRRASESVIQSIRERRPAYNLITNNCQTYVLQLLDAIKVGINKEFATTAAVYDRLLGQGRVMDLFSKTEALPEGQPGGPEGDNAVSLAAQVMNDNTNQLDTEEELKKHAAENHDENEGESREGQNEPKKRHPFGHINMQHHDNDRIHLGEILNELVSRLAPFSGLILTVTVCIIAVIRLYLLDLIIIPKFYSLRTLQPLTDGQRRSFVNHHVAASTKIILLIVTAYPLLAIVAGDGTPHTPFAKGASVTLGDVMIVSSQIFTAMYIFELFYRDKISPISCCHHIGAIIIAQAAVAMSINFNHEHDAVYEFILCFIWGGFDVLAELWPHIAMIIYRTQNSNHPLLARIFYMTMVLEILGTTIETVVVMFLFGSLWDKWALSLKIATPFLHLLFSAAQLWGAWIFYKMAKYQHSKSIKDERATESADGIL</sequence>
<feature type="compositionally biased region" description="Basic and acidic residues" evidence="1">
    <location>
        <begin position="253"/>
        <end position="273"/>
    </location>
</feature>
<keyword evidence="2" id="KW-1133">Transmembrane helix</keyword>
<feature type="transmembrane region" description="Helical" evidence="2">
    <location>
        <begin position="429"/>
        <end position="446"/>
    </location>
</feature>
<feature type="transmembrane region" description="Helical" evidence="2">
    <location>
        <begin position="311"/>
        <end position="337"/>
    </location>
</feature>
<dbReference type="Proteomes" id="UP001338125">
    <property type="component" value="Unassembled WGS sequence"/>
</dbReference>
<evidence type="ECO:0000256" key="1">
    <source>
        <dbReference type="SAM" id="MobiDB-lite"/>
    </source>
</evidence>
<feature type="transmembrane region" description="Helical" evidence="2">
    <location>
        <begin position="399"/>
        <end position="417"/>
    </location>
</feature>
<name>A0ABR0SQF1_9HYPO</name>
<feature type="transmembrane region" description="Helical" evidence="2">
    <location>
        <begin position="358"/>
        <end position="379"/>
    </location>
</feature>
<evidence type="ECO:0008006" key="5">
    <source>
        <dbReference type="Google" id="ProtNLM"/>
    </source>
</evidence>